<dbReference type="EMBL" id="CP016545">
    <property type="protein sequence ID" value="ANU08706.1"/>
    <property type="molecule type" value="Genomic_DNA"/>
</dbReference>
<feature type="region of interest" description="Disordered" evidence="1">
    <location>
        <begin position="144"/>
        <end position="165"/>
    </location>
</feature>
<evidence type="ECO:0000313" key="4">
    <source>
        <dbReference type="Proteomes" id="UP000092698"/>
    </source>
</evidence>
<dbReference type="PROSITE" id="PS51257">
    <property type="entry name" value="PROKAR_LIPOPROTEIN"/>
    <property type="match status" value="1"/>
</dbReference>
<dbReference type="RefSeq" id="WP_067789203.1">
    <property type="nucleotide sequence ID" value="NZ_CP016545.1"/>
</dbReference>
<name>A0A1C7DB42_9SPHN</name>
<evidence type="ECO:0000313" key="3">
    <source>
        <dbReference type="EMBL" id="ANU08706.1"/>
    </source>
</evidence>
<dbReference type="InterPro" id="IPR022061">
    <property type="entry name" value="DUF3617"/>
</dbReference>
<feature type="chain" id="PRO_5008884554" description="DUF3617 domain-containing protein" evidence="2">
    <location>
        <begin position="21"/>
        <end position="165"/>
    </location>
</feature>
<feature type="signal peptide" evidence="2">
    <location>
        <begin position="1"/>
        <end position="20"/>
    </location>
</feature>
<accession>A0A1C7DB42</accession>
<dbReference type="AlphaFoldDB" id="A0A1C7DB42"/>
<dbReference type="Proteomes" id="UP000092698">
    <property type="component" value="Chromosome"/>
</dbReference>
<proteinExistence type="predicted"/>
<dbReference type="Pfam" id="PF12276">
    <property type="entry name" value="DUF3617"/>
    <property type="match status" value="1"/>
</dbReference>
<gene>
    <name evidence="3" type="ORF">A6F65_02425</name>
</gene>
<evidence type="ECO:0008006" key="5">
    <source>
        <dbReference type="Google" id="ProtNLM"/>
    </source>
</evidence>
<evidence type="ECO:0000256" key="1">
    <source>
        <dbReference type="SAM" id="MobiDB-lite"/>
    </source>
</evidence>
<reference evidence="3 4" key="1">
    <citation type="submission" date="2016-07" db="EMBL/GenBank/DDBJ databases">
        <title>Complete genome sequence of Altererythrobacter namhicola JCM 16345T, containing esterase-encoding genes.</title>
        <authorList>
            <person name="Cheng H."/>
            <person name="Wu Y.-H."/>
            <person name="Jian S.-L."/>
            <person name="Huo Y.-Y."/>
            <person name="Wang C.-S."/>
            <person name="Xu X.-W."/>
        </authorList>
    </citation>
    <scope>NUCLEOTIDE SEQUENCE [LARGE SCALE GENOMIC DNA]</scope>
    <source>
        <strain evidence="3 4">JCM 16345</strain>
    </source>
</reference>
<sequence length="165" mass="17249">MKKTITLSAAALALTGCGGAAQSDSSLQPGKWQVGFVATSFDIPGATPEQEAMFEDMIGEGETQEQCLTPEEAERGFQPMAEAFSQAGQDSPCEVANFEAAGGQISGDMVCTIAGADEPLTSKISGIYDEAKFTIDIGMTMERPDFPEGSATMGMRVSGERLGDC</sequence>
<protein>
    <recommendedName>
        <fullName evidence="5">DUF3617 domain-containing protein</fullName>
    </recommendedName>
</protein>
<keyword evidence="2" id="KW-0732">Signal</keyword>
<evidence type="ECO:0000256" key="2">
    <source>
        <dbReference type="SAM" id="SignalP"/>
    </source>
</evidence>
<dbReference type="KEGG" id="anh:A6F65_02425"/>
<keyword evidence="4" id="KW-1185">Reference proteome</keyword>
<organism evidence="3 4">
    <name type="scientific">Paraurantiacibacter namhicola</name>
    <dbReference type="NCBI Taxonomy" id="645517"/>
    <lineage>
        <taxon>Bacteria</taxon>
        <taxon>Pseudomonadati</taxon>
        <taxon>Pseudomonadota</taxon>
        <taxon>Alphaproteobacteria</taxon>
        <taxon>Sphingomonadales</taxon>
        <taxon>Erythrobacteraceae</taxon>
        <taxon>Paraurantiacibacter</taxon>
    </lineage>
</organism>